<dbReference type="SUPFAM" id="SSF53335">
    <property type="entry name" value="S-adenosyl-L-methionine-dependent methyltransferases"/>
    <property type="match status" value="1"/>
</dbReference>
<comment type="caution">
    <text evidence="6">Lacks conserved residue(s) required for the propagation of feature annotation.</text>
</comment>
<dbReference type="EMBL" id="JALIDZ010000004">
    <property type="protein sequence ID" value="MCT8972217.1"/>
    <property type="molecule type" value="Genomic_DNA"/>
</dbReference>
<keyword evidence="3 6" id="KW-0489">Methyltransferase</keyword>
<dbReference type="HAMAP" id="MF_00074">
    <property type="entry name" value="16SrRNA_methyltr_G"/>
    <property type="match status" value="1"/>
</dbReference>
<evidence type="ECO:0000256" key="6">
    <source>
        <dbReference type="HAMAP-Rule" id="MF_00074"/>
    </source>
</evidence>
<protein>
    <recommendedName>
        <fullName evidence="6">Ribosomal RNA small subunit methyltransferase G</fullName>
        <ecNumber evidence="6">2.1.1.170</ecNumber>
    </recommendedName>
    <alternativeName>
        <fullName evidence="6">16S rRNA 7-methylguanosine methyltransferase</fullName>
        <shortName evidence="6">16S rRNA m7G methyltransferase</shortName>
    </alternativeName>
</protein>
<evidence type="ECO:0000256" key="1">
    <source>
        <dbReference type="ARBA" id="ARBA00022490"/>
    </source>
</evidence>
<evidence type="ECO:0000256" key="5">
    <source>
        <dbReference type="ARBA" id="ARBA00022691"/>
    </source>
</evidence>
<dbReference type="NCBIfam" id="TIGR00138">
    <property type="entry name" value="rsmG_gidB"/>
    <property type="match status" value="1"/>
</dbReference>
<comment type="similarity">
    <text evidence="6">Belongs to the methyltransferase superfamily. RNA methyltransferase RsmG family.</text>
</comment>
<evidence type="ECO:0000313" key="7">
    <source>
        <dbReference type="EMBL" id="MCT8972217.1"/>
    </source>
</evidence>
<feature type="binding site" evidence="6">
    <location>
        <position position="47"/>
    </location>
    <ligand>
        <name>S-adenosyl-L-methionine</name>
        <dbReference type="ChEBI" id="CHEBI:59789"/>
    </ligand>
</feature>
<keyword evidence="8" id="KW-1185">Reference proteome</keyword>
<feature type="binding site" evidence="6">
    <location>
        <begin position="100"/>
        <end position="101"/>
    </location>
    <ligand>
        <name>S-adenosyl-L-methionine</name>
        <dbReference type="ChEBI" id="CHEBI:59789"/>
    </ligand>
</feature>
<dbReference type="InterPro" id="IPR029063">
    <property type="entry name" value="SAM-dependent_MTases_sf"/>
</dbReference>
<dbReference type="PANTHER" id="PTHR31760:SF0">
    <property type="entry name" value="S-ADENOSYL-L-METHIONINE-DEPENDENT METHYLTRANSFERASES SUPERFAMILY PROTEIN"/>
    <property type="match status" value="1"/>
</dbReference>
<keyword evidence="4 6" id="KW-0808">Transferase</keyword>
<evidence type="ECO:0000256" key="3">
    <source>
        <dbReference type="ARBA" id="ARBA00022603"/>
    </source>
</evidence>
<comment type="subcellular location">
    <subcellularLocation>
        <location evidence="6">Cytoplasm</location>
    </subcellularLocation>
</comment>
<dbReference type="EC" id="2.1.1.170" evidence="6"/>
<sequence length="186" mass="20121">MDELRKWSKAKNLVGPDTLSRLWTRHIADCAQAVACAPEARRWVDLGSGAGLPGMVVAVVMAEKPGAEVHLVESLSGKCAFLRAAARRTAAPATVHCERIETFVEAWDEPVDVVTARALAPLEKLLKMAAPMIARGAIAVFHKGQDVERELTQASTCWTFSYRLVPSRTQAGSALVIVDDCVRKSA</sequence>
<name>A0AAW5QYK6_9HYPH</name>
<dbReference type="Proteomes" id="UP001320898">
    <property type="component" value="Unassembled WGS sequence"/>
</dbReference>
<comment type="caution">
    <text evidence="7">The sequence shown here is derived from an EMBL/GenBank/DDBJ whole genome shotgun (WGS) entry which is preliminary data.</text>
</comment>
<comment type="catalytic activity">
    <reaction evidence="6">
        <text>guanosine(527) in 16S rRNA + S-adenosyl-L-methionine = N(7)-methylguanosine(527) in 16S rRNA + S-adenosyl-L-homocysteine</text>
        <dbReference type="Rhea" id="RHEA:42732"/>
        <dbReference type="Rhea" id="RHEA-COMP:10209"/>
        <dbReference type="Rhea" id="RHEA-COMP:10210"/>
        <dbReference type="ChEBI" id="CHEBI:57856"/>
        <dbReference type="ChEBI" id="CHEBI:59789"/>
        <dbReference type="ChEBI" id="CHEBI:74269"/>
        <dbReference type="ChEBI" id="CHEBI:74480"/>
        <dbReference type="EC" id="2.1.1.170"/>
    </reaction>
</comment>
<dbReference type="GO" id="GO:0005829">
    <property type="term" value="C:cytosol"/>
    <property type="evidence" value="ECO:0007669"/>
    <property type="project" value="TreeGrafter"/>
</dbReference>
<gene>
    <name evidence="6 7" type="primary">rsmG</name>
    <name evidence="7" type="ORF">MUB46_10140</name>
</gene>
<dbReference type="Pfam" id="PF02527">
    <property type="entry name" value="GidB"/>
    <property type="match status" value="1"/>
</dbReference>
<dbReference type="InterPro" id="IPR003682">
    <property type="entry name" value="rRNA_ssu_MeTfrase_G"/>
</dbReference>
<keyword evidence="2 6" id="KW-0698">rRNA processing</keyword>
<keyword evidence="1 6" id="KW-0963">Cytoplasm</keyword>
<evidence type="ECO:0000256" key="2">
    <source>
        <dbReference type="ARBA" id="ARBA00022552"/>
    </source>
</evidence>
<evidence type="ECO:0000313" key="8">
    <source>
        <dbReference type="Proteomes" id="UP001320898"/>
    </source>
</evidence>
<reference evidence="7 8" key="1">
    <citation type="submission" date="2022-04" db="EMBL/GenBank/DDBJ databases">
        <authorList>
            <person name="Ye Y.-Q."/>
            <person name="Du Z.-J."/>
        </authorList>
    </citation>
    <scope>NUCLEOTIDE SEQUENCE [LARGE SCALE GENOMIC DNA]</scope>
    <source>
        <strain evidence="7 8">A6E488</strain>
    </source>
</reference>
<feature type="binding site" evidence="6">
    <location>
        <position position="117"/>
    </location>
    <ligand>
        <name>S-adenosyl-L-methionine</name>
        <dbReference type="ChEBI" id="CHEBI:59789"/>
    </ligand>
</feature>
<feature type="binding site" evidence="6">
    <location>
        <position position="52"/>
    </location>
    <ligand>
        <name>S-adenosyl-L-methionine</name>
        <dbReference type="ChEBI" id="CHEBI:59789"/>
    </ligand>
</feature>
<proteinExistence type="inferred from homology"/>
<organism evidence="7 8">
    <name type="scientific">Microbaculum marinisediminis</name>
    <dbReference type="NCBI Taxonomy" id="2931392"/>
    <lineage>
        <taxon>Bacteria</taxon>
        <taxon>Pseudomonadati</taxon>
        <taxon>Pseudomonadota</taxon>
        <taxon>Alphaproteobacteria</taxon>
        <taxon>Hyphomicrobiales</taxon>
        <taxon>Tepidamorphaceae</taxon>
        <taxon>Microbaculum</taxon>
    </lineage>
</organism>
<dbReference type="Gene3D" id="3.40.50.150">
    <property type="entry name" value="Vaccinia Virus protein VP39"/>
    <property type="match status" value="1"/>
</dbReference>
<dbReference type="GO" id="GO:0070043">
    <property type="term" value="F:rRNA (guanine-N7-)-methyltransferase activity"/>
    <property type="evidence" value="ECO:0007669"/>
    <property type="project" value="UniProtKB-UniRule"/>
</dbReference>
<dbReference type="PIRSF" id="PIRSF003078">
    <property type="entry name" value="GidB"/>
    <property type="match status" value="1"/>
</dbReference>
<keyword evidence="5 6" id="KW-0949">S-adenosyl-L-methionine</keyword>
<dbReference type="AlphaFoldDB" id="A0AAW5QYK6"/>
<comment type="function">
    <text evidence="6">Specifically methylates the N7 position of guanine in position 527 of 16S rRNA.</text>
</comment>
<accession>A0AAW5QYK6</accession>
<evidence type="ECO:0000256" key="4">
    <source>
        <dbReference type="ARBA" id="ARBA00022679"/>
    </source>
</evidence>
<dbReference type="PANTHER" id="PTHR31760">
    <property type="entry name" value="S-ADENOSYL-L-METHIONINE-DEPENDENT METHYLTRANSFERASES SUPERFAMILY PROTEIN"/>
    <property type="match status" value="1"/>
</dbReference>